<comment type="caution">
    <text evidence="1">The sequence shown here is derived from an EMBL/GenBank/DDBJ whole genome shotgun (WGS) entry which is preliminary data.</text>
</comment>
<reference evidence="2" key="1">
    <citation type="journal article" date="2022" name="Mol. Ecol. Resour.">
        <title>The genomes of chicory, endive, great burdock and yacon provide insights into Asteraceae palaeo-polyploidization history and plant inulin production.</title>
        <authorList>
            <person name="Fan W."/>
            <person name="Wang S."/>
            <person name="Wang H."/>
            <person name="Wang A."/>
            <person name="Jiang F."/>
            <person name="Liu H."/>
            <person name="Zhao H."/>
            <person name="Xu D."/>
            <person name="Zhang Y."/>
        </authorList>
    </citation>
    <scope>NUCLEOTIDE SEQUENCE [LARGE SCALE GENOMIC DNA]</scope>
    <source>
        <strain evidence="2">cv. Punajuju</strain>
    </source>
</reference>
<reference evidence="1 2" key="2">
    <citation type="journal article" date="2022" name="Mol. Ecol. Resour.">
        <title>The genomes of chicory, endive, great burdock and yacon provide insights into Asteraceae paleo-polyploidization history and plant inulin production.</title>
        <authorList>
            <person name="Fan W."/>
            <person name="Wang S."/>
            <person name="Wang H."/>
            <person name="Wang A."/>
            <person name="Jiang F."/>
            <person name="Liu H."/>
            <person name="Zhao H."/>
            <person name="Xu D."/>
            <person name="Zhang Y."/>
        </authorList>
    </citation>
    <scope>NUCLEOTIDE SEQUENCE [LARGE SCALE GENOMIC DNA]</scope>
    <source>
        <strain evidence="2">cv. Punajuju</strain>
        <tissue evidence="1">Leaves</tissue>
    </source>
</reference>
<evidence type="ECO:0000313" key="1">
    <source>
        <dbReference type="EMBL" id="KAI3721868.1"/>
    </source>
</evidence>
<evidence type="ECO:0000313" key="2">
    <source>
        <dbReference type="Proteomes" id="UP001055811"/>
    </source>
</evidence>
<proteinExistence type="predicted"/>
<sequence>MQRCVCIRILPPSLSLCFSISVSSKHPFINGCFLTHGQYMSLLSLSSCVLFLLLTCFTYNPNSNVLFISLL</sequence>
<accession>A0ACB9BII4</accession>
<protein>
    <submittedName>
        <fullName evidence="1">Uncharacterized protein</fullName>
    </submittedName>
</protein>
<name>A0ACB9BII4_CICIN</name>
<dbReference type="Proteomes" id="UP001055811">
    <property type="component" value="Linkage Group LG06"/>
</dbReference>
<dbReference type="EMBL" id="CM042014">
    <property type="protein sequence ID" value="KAI3721868.1"/>
    <property type="molecule type" value="Genomic_DNA"/>
</dbReference>
<keyword evidence="2" id="KW-1185">Reference proteome</keyword>
<organism evidence="1 2">
    <name type="scientific">Cichorium intybus</name>
    <name type="common">Chicory</name>
    <dbReference type="NCBI Taxonomy" id="13427"/>
    <lineage>
        <taxon>Eukaryota</taxon>
        <taxon>Viridiplantae</taxon>
        <taxon>Streptophyta</taxon>
        <taxon>Embryophyta</taxon>
        <taxon>Tracheophyta</taxon>
        <taxon>Spermatophyta</taxon>
        <taxon>Magnoliopsida</taxon>
        <taxon>eudicotyledons</taxon>
        <taxon>Gunneridae</taxon>
        <taxon>Pentapetalae</taxon>
        <taxon>asterids</taxon>
        <taxon>campanulids</taxon>
        <taxon>Asterales</taxon>
        <taxon>Asteraceae</taxon>
        <taxon>Cichorioideae</taxon>
        <taxon>Cichorieae</taxon>
        <taxon>Cichoriinae</taxon>
        <taxon>Cichorium</taxon>
    </lineage>
</organism>
<gene>
    <name evidence="1" type="ORF">L2E82_32887</name>
</gene>